<dbReference type="AlphaFoldDB" id="A0A3B1DFC7"/>
<evidence type="ECO:0000256" key="1">
    <source>
        <dbReference type="SAM" id="MobiDB-lite"/>
    </source>
</evidence>
<dbReference type="EMBL" id="UOGL01000556">
    <property type="protein sequence ID" value="VAX41516.1"/>
    <property type="molecule type" value="Genomic_DNA"/>
</dbReference>
<dbReference type="Gene3D" id="3.40.30.10">
    <property type="entry name" value="Glutaredoxin"/>
    <property type="match status" value="1"/>
</dbReference>
<dbReference type="Gene3D" id="2.60.40.1250">
    <property type="entry name" value="Thiol:disulfide interchange protein DsbD, N-terminal domain"/>
    <property type="match status" value="1"/>
</dbReference>
<dbReference type="InterPro" id="IPR008928">
    <property type="entry name" value="6-hairpin_glycosidase_sf"/>
</dbReference>
<name>A0A3B1DFC7_9ZZZZ</name>
<feature type="domain" description="Spermatogenesis-associated protein 20-like TRX" evidence="2">
    <location>
        <begin position="50"/>
        <end position="216"/>
    </location>
</feature>
<feature type="compositionally biased region" description="Low complexity" evidence="1">
    <location>
        <begin position="30"/>
        <end position="41"/>
    </location>
</feature>
<evidence type="ECO:0000313" key="4">
    <source>
        <dbReference type="EMBL" id="VAX41516.1"/>
    </source>
</evidence>
<feature type="compositionally biased region" description="Basic and acidic residues" evidence="1">
    <location>
        <begin position="671"/>
        <end position="683"/>
    </location>
</feature>
<dbReference type="InterPro" id="IPR036249">
    <property type="entry name" value="Thioredoxin-like_sf"/>
</dbReference>
<protein>
    <submittedName>
        <fullName evidence="4">Uncharacterized protein YyaL</fullName>
    </submittedName>
</protein>
<dbReference type="CDD" id="cd02955">
    <property type="entry name" value="SSP411"/>
    <property type="match status" value="1"/>
</dbReference>
<evidence type="ECO:0000259" key="2">
    <source>
        <dbReference type="Pfam" id="PF03190"/>
    </source>
</evidence>
<feature type="domain" description="Thiol:disulfide interchange protein DsbD N-terminal" evidence="3">
    <location>
        <begin position="727"/>
        <end position="833"/>
    </location>
</feature>
<dbReference type="PROSITE" id="PS51257">
    <property type="entry name" value="PROKAR_LIPOPROTEIN"/>
    <property type="match status" value="1"/>
</dbReference>
<dbReference type="InterPro" id="IPR012341">
    <property type="entry name" value="6hp_glycosidase-like_sf"/>
</dbReference>
<sequence length="862" mass="98083">MLNTRYKTGWVLLLWGVMMTGCSTESCHGKATSSKTSSASSKKAKKVTHTNRLARETSPYLLLHAHNPVDWYPWGAEAFEKAKKEKKPIFLSVGYSSCYWCHVMERLVFENEEIAAYMNKHFVSIKVDREERPDVDDIYMTALQVYHRAIGSRQGGGWPLSMFITPEGKPIAGGTYFPPKAKGGHPGFLTVLNNVHKQWSENKTQVEKNAEMLTAEVRRTMKPRVPTEKIPLKRELVDDVISAVVETHDSKYGGIDFHMQSPNSPKFPTPSKLALLQYAIRHTEKNNAEKPLYHSLDAIANGGIRDHLEGGFHRYSTDRRWHVPHFEKMLYDQAQLADVYTEAFRQSKNDYYREVAEGVFHFVLTKMTNKQGGFYSALDAETDGVEGSYYVWSKKEIEAILDKENARLFFAFYSLNEPRVFEHGYVLHMTKSLKDVAEANEITVKALQKKLAASRKLLLAQREKRPALLLDDKVLTSWNGLMIRALANGGVVLKRNDYLDAARKSARFLLTELRNDKGQLQRTWREKKSKLNAYVDDYAFLIDGLLALHQATQEEEWLAAATQLADEQIKLFWDDKANGFFFTSHHHEELIARTKNAYDAVLPSGNSVSARNYLKLAALTKNKKYQQTAESILNLFATNLKTMPRGSSNMAIAMGEFLDVPQQKTALPKEPAPEKLDSKKETKTSSLSMESTILLVSAETKGKKKKKNEKVSLRTYISTRRLPAGKRCRIALILKIDKGWHINSNLRKPKFVIPTSVTLKTKQGSKLVNMQYPKGKKLVVEGFDEPSIVYENEVRFYGEIEIPAKAAGKMEELEIKVRYQACNEKNCLAPKTVKMKAKIRITQVGEEVKKINQKLFLPPKKK</sequence>
<proteinExistence type="predicted"/>
<organism evidence="4">
    <name type="scientific">hydrothermal vent metagenome</name>
    <dbReference type="NCBI Taxonomy" id="652676"/>
    <lineage>
        <taxon>unclassified sequences</taxon>
        <taxon>metagenomes</taxon>
        <taxon>ecological metagenomes</taxon>
    </lineage>
</organism>
<accession>A0A3B1DFC7</accession>
<dbReference type="Pfam" id="PF11412">
    <property type="entry name" value="DsbD_N"/>
    <property type="match status" value="1"/>
</dbReference>
<evidence type="ECO:0000259" key="3">
    <source>
        <dbReference type="Pfam" id="PF11412"/>
    </source>
</evidence>
<dbReference type="GO" id="GO:0005975">
    <property type="term" value="P:carbohydrate metabolic process"/>
    <property type="evidence" value="ECO:0007669"/>
    <property type="project" value="InterPro"/>
</dbReference>
<feature type="region of interest" description="Disordered" evidence="1">
    <location>
        <begin position="26"/>
        <end position="50"/>
    </location>
</feature>
<dbReference type="Pfam" id="PF03190">
    <property type="entry name" value="Thioredox_DsbH"/>
    <property type="match status" value="1"/>
</dbReference>
<dbReference type="InterPro" id="IPR024705">
    <property type="entry name" value="Ssp411"/>
</dbReference>
<dbReference type="SUPFAM" id="SSF52833">
    <property type="entry name" value="Thioredoxin-like"/>
    <property type="match status" value="1"/>
</dbReference>
<dbReference type="InterPro" id="IPR004879">
    <property type="entry name" value="Ssp411-like_TRX"/>
</dbReference>
<dbReference type="PANTHER" id="PTHR42899:SF1">
    <property type="entry name" value="SPERMATOGENESIS-ASSOCIATED PROTEIN 20"/>
    <property type="match status" value="1"/>
</dbReference>
<dbReference type="InterPro" id="IPR036929">
    <property type="entry name" value="DsbDN_sf"/>
</dbReference>
<dbReference type="Gene3D" id="1.50.10.10">
    <property type="match status" value="2"/>
</dbReference>
<dbReference type="PANTHER" id="PTHR42899">
    <property type="entry name" value="SPERMATOGENESIS-ASSOCIATED PROTEIN 20"/>
    <property type="match status" value="1"/>
</dbReference>
<feature type="region of interest" description="Disordered" evidence="1">
    <location>
        <begin position="665"/>
        <end position="684"/>
    </location>
</feature>
<dbReference type="SUPFAM" id="SSF48208">
    <property type="entry name" value="Six-hairpin glycosidases"/>
    <property type="match status" value="1"/>
</dbReference>
<reference evidence="4" key="1">
    <citation type="submission" date="2018-06" db="EMBL/GenBank/DDBJ databases">
        <authorList>
            <person name="Zhirakovskaya E."/>
        </authorList>
    </citation>
    <scope>NUCLEOTIDE SEQUENCE</scope>
</reference>
<dbReference type="InterPro" id="IPR028250">
    <property type="entry name" value="DsbDN"/>
</dbReference>
<gene>
    <name evidence="4" type="ORF">MNBD_PLANCTO02-2814</name>
</gene>